<dbReference type="Gene3D" id="3.30.230.10">
    <property type="match status" value="1"/>
</dbReference>
<dbReference type="Pfam" id="PF05362">
    <property type="entry name" value="Lon_C"/>
    <property type="match status" value="1"/>
</dbReference>
<feature type="domain" description="PDZ" evidence="2">
    <location>
        <begin position="120"/>
        <end position="183"/>
    </location>
</feature>
<keyword evidence="4" id="KW-1185">Reference proteome</keyword>
<dbReference type="RefSeq" id="WP_379581759.1">
    <property type="nucleotide sequence ID" value="NZ_JBHSQW010000001.1"/>
</dbReference>
<evidence type="ECO:0000259" key="2">
    <source>
        <dbReference type="Pfam" id="PF13180"/>
    </source>
</evidence>
<proteinExistence type="predicted"/>
<dbReference type="InterPro" id="IPR014721">
    <property type="entry name" value="Ribsml_uS5_D2-typ_fold_subgr"/>
</dbReference>
<dbReference type="Pfam" id="PF13180">
    <property type="entry name" value="PDZ_2"/>
    <property type="match status" value="1"/>
</dbReference>
<name>A0ABW1IWH4_9PSEU</name>
<dbReference type="SUPFAM" id="SSF50156">
    <property type="entry name" value="PDZ domain-like"/>
    <property type="match status" value="1"/>
</dbReference>
<evidence type="ECO:0000313" key="3">
    <source>
        <dbReference type="EMBL" id="MFC5992833.1"/>
    </source>
</evidence>
<dbReference type="InterPro" id="IPR020568">
    <property type="entry name" value="Ribosomal_Su5_D2-typ_SF"/>
</dbReference>
<dbReference type="Gene3D" id="2.30.42.10">
    <property type="match status" value="1"/>
</dbReference>
<dbReference type="InterPro" id="IPR008269">
    <property type="entry name" value="Lon_proteolytic"/>
</dbReference>
<dbReference type="InterPro" id="IPR036034">
    <property type="entry name" value="PDZ_sf"/>
</dbReference>
<dbReference type="InterPro" id="IPR001478">
    <property type="entry name" value="PDZ"/>
</dbReference>
<feature type="domain" description="Lon proteolytic" evidence="1">
    <location>
        <begin position="227"/>
        <end position="312"/>
    </location>
</feature>
<gene>
    <name evidence="3" type="ORF">ACFQE5_01250</name>
</gene>
<evidence type="ECO:0000313" key="4">
    <source>
        <dbReference type="Proteomes" id="UP001596302"/>
    </source>
</evidence>
<accession>A0ABW1IWH4</accession>
<dbReference type="Proteomes" id="UP001596302">
    <property type="component" value="Unassembled WGS sequence"/>
</dbReference>
<protein>
    <submittedName>
        <fullName evidence="3">PDZ domain-containing protein</fullName>
    </submittedName>
</protein>
<sequence>MGIVLLLSIGVLGTTVQVPLVALGLGPTFNTLGAVDGEPIVTIRRLPTYPTSGNLNMTTVGVTDNLTMVDALRLWASRDHQLVPRDTVIPPGESAQQVNEENRKQFLDSQANAEAAALDYLRLPTRVIVGAVPDGSPATGILAVGDELITVAGRPVQSIEDLHAALADTKPGQSVPVRVRSNETAPRDVTITLGARTDGPQGLLGVSPVARPAADDEISISLADVGGPSAGLIFALAVVDKLTPDDLTGGRFIAGTGAIRSDGVVQAIRGIPFKMKAARNAGATVFLVPADNCAEARATVPAGLELVRVDSLADAVDDLKQLRSGHSPGGC</sequence>
<comment type="caution">
    <text evidence="3">The sequence shown here is derived from an EMBL/GenBank/DDBJ whole genome shotgun (WGS) entry which is preliminary data.</text>
</comment>
<dbReference type="SUPFAM" id="SSF54211">
    <property type="entry name" value="Ribosomal protein S5 domain 2-like"/>
    <property type="match status" value="1"/>
</dbReference>
<evidence type="ECO:0000259" key="1">
    <source>
        <dbReference type="Pfam" id="PF05362"/>
    </source>
</evidence>
<reference evidence="4" key="1">
    <citation type="journal article" date="2019" name="Int. J. Syst. Evol. Microbiol.">
        <title>The Global Catalogue of Microorganisms (GCM) 10K type strain sequencing project: providing services to taxonomists for standard genome sequencing and annotation.</title>
        <authorList>
            <consortium name="The Broad Institute Genomics Platform"/>
            <consortium name="The Broad Institute Genome Sequencing Center for Infectious Disease"/>
            <person name="Wu L."/>
            <person name="Ma J."/>
        </authorList>
    </citation>
    <scope>NUCLEOTIDE SEQUENCE [LARGE SCALE GENOMIC DNA]</scope>
    <source>
        <strain evidence="4">CCM 8391</strain>
    </source>
</reference>
<dbReference type="EMBL" id="JBHSQW010000001">
    <property type="protein sequence ID" value="MFC5992833.1"/>
    <property type="molecule type" value="Genomic_DNA"/>
</dbReference>
<organism evidence="3 4">
    <name type="scientific">Pseudonocardia hispaniensis</name>
    <dbReference type="NCBI Taxonomy" id="904933"/>
    <lineage>
        <taxon>Bacteria</taxon>
        <taxon>Bacillati</taxon>
        <taxon>Actinomycetota</taxon>
        <taxon>Actinomycetes</taxon>
        <taxon>Pseudonocardiales</taxon>
        <taxon>Pseudonocardiaceae</taxon>
        <taxon>Pseudonocardia</taxon>
    </lineage>
</organism>